<protein>
    <submittedName>
        <fullName evidence="1">Putative outer membrane protein</fullName>
    </submittedName>
</protein>
<dbReference type="eggNOG" id="ENOG5032NRK">
    <property type="taxonomic scope" value="Bacteria"/>
</dbReference>
<proteinExistence type="predicted"/>
<name>D3UID8_HELM1</name>
<dbReference type="STRING" id="679897.HMU10040"/>
<dbReference type="KEGG" id="hms:HMU10040"/>
<dbReference type="GO" id="GO:0019867">
    <property type="term" value="C:outer membrane"/>
    <property type="evidence" value="ECO:0007669"/>
    <property type="project" value="InterPro"/>
</dbReference>
<dbReference type="AlphaFoldDB" id="D3UID8"/>
<dbReference type="GO" id="GO:0043165">
    <property type="term" value="P:Gram-negative-bacterium-type cell outer membrane assembly"/>
    <property type="evidence" value="ECO:0007669"/>
    <property type="project" value="InterPro"/>
</dbReference>
<organism evidence="1 2">
    <name type="scientific">Helicobacter mustelae (strain ATCC 43772 / CCUG 25715 / CIP 103759 / LMG 18044 / NCTC 12198 / R85-136P)</name>
    <name type="common">Campylobacter mustelae</name>
    <dbReference type="NCBI Taxonomy" id="679897"/>
    <lineage>
        <taxon>Bacteria</taxon>
        <taxon>Pseudomonadati</taxon>
        <taxon>Campylobacterota</taxon>
        <taxon>Epsilonproteobacteria</taxon>
        <taxon>Campylobacterales</taxon>
        <taxon>Helicobacteraceae</taxon>
        <taxon>Helicobacter</taxon>
    </lineage>
</organism>
<evidence type="ECO:0000313" key="2">
    <source>
        <dbReference type="Proteomes" id="UP000001522"/>
    </source>
</evidence>
<keyword evidence="2" id="KW-1185">Reference proteome</keyword>
<gene>
    <name evidence="1" type="ordered locus">HMU10040</name>
</gene>
<dbReference type="Pfam" id="PF04390">
    <property type="entry name" value="LptE"/>
    <property type="match status" value="1"/>
</dbReference>
<evidence type="ECO:0000313" key="1">
    <source>
        <dbReference type="EMBL" id="CBG40261.1"/>
    </source>
</evidence>
<accession>D3UID8</accession>
<dbReference type="RefSeq" id="WP_013023333.1">
    <property type="nucleotide sequence ID" value="NC_013949.1"/>
</dbReference>
<dbReference type="Proteomes" id="UP000001522">
    <property type="component" value="Chromosome"/>
</dbReference>
<reference evidence="1 2" key="1">
    <citation type="journal article" date="2010" name="BMC Genomics">
        <title>Comparative genomics and proteomics of Helicobacter mustelae, an ulcerogenic and carcinogenic gastric pathogen.</title>
        <authorList>
            <person name="O'Toole P.W."/>
            <person name="Snelling W.J."/>
            <person name="Canchaya C."/>
            <person name="Forde B.M."/>
            <person name="Hardie K.R."/>
            <person name="Josenhans C."/>
            <person name="Graham R.L.J."/>
            <person name="McMullan G."/>
            <person name="Parkhill J."/>
            <person name="Belda E."/>
            <person name="Bentley S.D."/>
        </authorList>
    </citation>
    <scope>NUCLEOTIDE SEQUENCE [LARGE SCALE GENOMIC DNA]</scope>
    <source>
        <strain evidence="2">ATCC 43772 / LMG 18044 / NCTC 12198 / 12198</strain>
    </source>
</reference>
<dbReference type="EMBL" id="FN555004">
    <property type="protein sequence ID" value="CBG40261.1"/>
    <property type="molecule type" value="Genomic_DNA"/>
</dbReference>
<dbReference type="HOGENOM" id="CLU_111074_0_0_7"/>
<sequence length="167" mass="18840">MNFFAIAFVLLSFFLSGCGYQPIAHYAKKALGDSIFVNLKMNLANPENSIEIKDMVNRAIIAKFQNRLASRDEASTTLTVELQNVTDTSIATNTDGFTTFYRVNIQIAFLYKNHLGKEGDFVNSAYFDYAVSLEDPLITYMNRLDAIRQASLQCIDRFLTQIAHEGK</sequence>
<dbReference type="InterPro" id="IPR007485">
    <property type="entry name" value="LPS_assembly_LptE"/>
</dbReference>